<name>A0A3N4LQV9_9PEZI</name>
<organism evidence="4 5">
    <name type="scientific">Terfezia boudieri ATCC MYA-4762</name>
    <dbReference type="NCBI Taxonomy" id="1051890"/>
    <lineage>
        <taxon>Eukaryota</taxon>
        <taxon>Fungi</taxon>
        <taxon>Dikarya</taxon>
        <taxon>Ascomycota</taxon>
        <taxon>Pezizomycotina</taxon>
        <taxon>Pezizomycetes</taxon>
        <taxon>Pezizales</taxon>
        <taxon>Pezizaceae</taxon>
        <taxon>Terfezia</taxon>
    </lineage>
</organism>
<comment type="cofactor">
    <cofactor evidence="1">
        <name>FMN</name>
        <dbReference type="ChEBI" id="CHEBI:58210"/>
    </cofactor>
</comment>
<reference evidence="4 5" key="1">
    <citation type="journal article" date="2018" name="Nat. Ecol. Evol.">
        <title>Pezizomycetes genomes reveal the molecular basis of ectomycorrhizal truffle lifestyle.</title>
        <authorList>
            <person name="Murat C."/>
            <person name="Payen T."/>
            <person name="Noel B."/>
            <person name="Kuo A."/>
            <person name="Morin E."/>
            <person name="Chen J."/>
            <person name="Kohler A."/>
            <person name="Krizsan K."/>
            <person name="Balestrini R."/>
            <person name="Da Silva C."/>
            <person name="Montanini B."/>
            <person name="Hainaut M."/>
            <person name="Levati E."/>
            <person name="Barry K.W."/>
            <person name="Belfiori B."/>
            <person name="Cichocki N."/>
            <person name="Clum A."/>
            <person name="Dockter R.B."/>
            <person name="Fauchery L."/>
            <person name="Guy J."/>
            <person name="Iotti M."/>
            <person name="Le Tacon F."/>
            <person name="Lindquist E.A."/>
            <person name="Lipzen A."/>
            <person name="Malagnac F."/>
            <person name="Mello A."/>
            <person name="Molinier V."/>
            <person name="Miyauchi S."/>
            <person name="Poulain J."/>
            <person name="Riccioni C."/>
            <person name="Rubini A."/>
            <person name="Sitrit Y."/>
            <person name="Splivallo R."/>
            <person name="Traeger S."/>
            <person name="Wang M."/>
            <person name="Zifcakova L."/>
            <person name="Wipf D."/>
            <person name="Zambonelli A."/>
            <person name="Paolocci F."/>
            <person name="Nowrousian M."/>
            <person name="Ottonello S."/>
            <person name="Baldrian P."/>
            <person name="Spatafora J.W."/>
            <person name="Henrissat B."/>
            <person name="Nagy L.G."/>
            <person name="Aury J.M."/>
            <person name="Wincker P."/>
            <person name="Grigoriev I.V."/>
            <person name="Bonfante P."/>
            <person name="Martin F.M."/>
        </authorList>
    </citation>
    <scope>NUCLEOTIDE SEQUENCE [LARGE SCALE GENOMIC DNA]</scope>
    <source>
        <strain evidence="4 5">ATCC MYA-4762</strain>
    </source>
</reference>
<keyword evidence="2" id="KW-0560">Oxidoreductase</keyword>
<sequence length="266" mass="28997">MARLAHLDGEAGIARACGKNGILQMVSNNASMSLEQIASARASPSQNQWFQLYVQTVWEKSNKILQRVTEAGYTAIVLTLDAPTPGKREADERVKNFGNKTSAISGEGVANPSVNTGEGLGRALFAGTSPNLTWADLDNHGGRVMDTASPPIIPLWKSGNIARRYLTRLRYTLMEESSEALPFSRRYALGRRLGIGRAALFGLAGYGEEGVGRVIQILREEIEETCMRLLGVNSVKDLGLKQVMLLKTPSYETNVTRFVEGVKAKL</sequence>
<dbReference type="InterPro" id="IPR000262">
    <property type="entry name" value="FMN-dep_DH"/>
</dbReference>
<evidence type="ECO:0000313" key="5">
    <source>
        <dbReference type="Proteomes" id="UP000267821"/>
    </source>
</evidence>
<dbReference type="PANTHER" id="PTHR10578:SF82">
    <property type="entry name" value="CYTOCHROME B2, PUTATIVE (AFU_ORTHOLOGUE AFUA_1G07200)-RELATED"/>
    <property type="match status" value="1"/>
</dbReference>
<dbReference type="Pfam" id="PF01070">
    <property type="entry name" value="FMN_dh"/>
    <property type="match status" value="2"/>
</dbReference>
<evidence type="ECO:0000256" key="2">
    <source>
        <dbReference type="ARBA" id="ARBA00023002"/>
    </source>
</evidence>
<accession>A0A3N4LQV9</accession>
<gene>
    <name evidence="4" type="ORF">L211DRAFT_838950</name>
</gene>
<dbReference type="SUPFAM" id="SSF51395">
    <property type="entry name" value="FMN-linked oxidoreductases"/>
    <property type="match status" value="1"/>
</dbReference>
<dbReference type="AlphaFoldDB" id="A0A3N4LQV9"/>
<protein>
    <submittedName>
        <fullName evidence="4">FMN-linked oxidoreductase</fullName>
    </submittedName>
</protein>
<evidence type="ECO:0000313" key="4">
    <source>
        <dbReference type="EMBL" id="RPB23011.1"/>
    </source>
</evidence>
<dbReference type="Gene3D" id="3.20.20.70">
    <property type="entry name" value="Aldolase class I"/>
    <property type="match status" value="2"/>
</dbReference>
<dbReference type="STRING" id="1051890.A0A3N4LQV9"/>
<evidence type="ECO:0000256" key="1">
    <source>
        <dbReference type="ARBA" id="ARBA00001917"/>
    </source>
</evidence>
<dbReference type="EMBL" id="ML121548">
    <property type="protein sequence ID" value="RPB23011.1"/>
    <property type="molecule type" value="Genomic_DNA"/>
</dbReference>
<dbReference type="InterPro" id="IPR037396">
    <property type="entry name" value="FMN_HAD"/>
</dbReference>
<dbReference type="Proteomes" id="UP000267821">
    <property type="component" value="Unassembled WGS sequence"/>
</dbReference>
<feature type="domain" description="FMN hydroxy acid dehydrogenase" evidence="3">
    <location>
        <begin position="1"/>
        <end position="248"/>
    </location>
</feature>
<proteinExistence type="predicted"/>
<dbReference type="GO" id="GO:0016491">
    <property type="term" value="F:oxidoreductase activity"/>
    <property type="evidence" value="ECO:0007669"/>
    <property type="project" value="UniProtKB-KW"/>
</dbReference>
<keyword evidence="5" id="KW-1185">Reference proteome</keyword>
<dbReference type="PANTHER" id="PTHR10578">
    <property type="entry name" value="S -2-HYDROXY-ACID OXIDASE-RELATED"/>
    <property type="match status" value="1"/>
</dbReference>
<dbReference type="PROSITE" id="PS51349">
    <property type="entry name" value="FMN_HYDROXY_ACID_DH_2"/>
    <property type="match status" value="1"/>
</dbReference>
<dbReference type="InterPro" id="IPR013785">
    <property type="entry name" value="Aldolase_TIM"/>
</dbReference>
<dbReference type="OrthoDB" id="1925334at2759"/>
<evidence type="ECO:0000259" key="3">
    <source>
        <dbReference type="PROSITE" id="PS51349"/>
    </source>
</evidence>
<dbReference type="InParanoid" id="A0A3N4LQV9"/>